<dbReference type="Pfam" id="PF01408">
    <property type="entry name" value="GFO_IDH_MocA"/>
    <property type="match status" value="1"/>
</dbReference>
<protein>
    <submittedName>
        <fullName evidence="3">Oxidoreductase</fullName>
    </submittedName>
</protein>
<dbReference type="AlphaFoldDB" id="A0A1C0A807"/>
<feature type="domain" description="GFO/IDH/MocA-like oxidoreductase" evidence="2">
    <location>
        <begin position="138"/>
        <end position="263"/>
    </location>
</feature>
<evidence type="ECO:0000313" key="4">
    <source>
        <dbReference type="Proteomes" id="UP000093514"/>
    </source>
</evidence>
<dbReference type="Pfam" id="PF22725">
    <property type="entry name" value="GFO_IDH_MocA_C3"/>
    <property type="match status" value="1"/>
</dbReference>
<dbReference type="Gene3D" id="3.30.360.10">
    <property type="entry name" value="Dihydrodipicolinate Reductase, domain 2"/>
    <property type="match status" value="1"/>
</dbReference>
<dbReference type="OrthoDB" id="9815825at2"/>
<dbReference type="Gene3D" id="3.40.50.720">
    <property type="entry name" value="NAD(P)-binding Rossmann-like Domain"/>
    <property type="match status" value="1"/>
</dbReference>
<accession>A0A1C0A807</accession>
<dbReference type="InterPro" id="IPR055170">
    <property type="entry name" value="GFO_IDH_MocA-like_dom"/>
</dbReference>
<dbReference type="Proteomes" id="UP000093514">
    <property type="component" value="Unassembled WGS sequence"/>
</dbReference>
<dbReference type="SUPFAM" id="SSF51735">
    <property type="entry name" value="NAD(P)-binding Rossmann-fold domains"/>
    <property type="match status" value="1"/>
</dbReference>
<keyword evidence="4" id="KW-1185">Reference proteome</keyword>
<organism evidence="3 4">
    <name type="scientific">Orenia metallireducens</name>
    <dbReference type="NCBI Taxonomy" id="1413210"/>
    <lineage>
        <taxon>Bacteria</taxon>
        <taxon>Bacillati</taxon>
        <taxon>Bacillota</taxon>
        <taxon>Clostridia</taxon>
        <taxon>Halanaerobiales</taxon>
        <taxon>Halobacteroidaceae</taxon>
        <taxon>Orenia</taxon>
    </lineage>
</organism>
<dbReference type="InterPro" id="IPR000683">
    <property type="entry name" value="Gfo/Idh/MocA-like_OxRdtase_N"/>
</dbReference>
<proteinExistence type="predicted"/>
<reference evidence="4" key="1">
    <citation type="submission" date="2016-07" db="EMBL/GenBank/DDBJ databases">
        <authorList>
            <person name="Florea S."/>
            <person name="Webb J.S."/>
            <person name="Jaromczyk J."/>
            <person name="Schardl C.L."/>
        </authorList>
    </citation>
    <scope>NUCLEOTIDE SEQUENCE [LARGE SCALE GENOMIC DNA]</scope>
    <source>
        <strain evidence="4">Z6</strain>
    </source>
</reference>
<sequence>MQKVKVAIIGCGLAWERLHYPAYQELQDKYEIVACCDIDKNKAIKATQVAGLGQDKAYTDYREMINRESLDAVDIMVPIEDNFPVAEDIAQVGVNIICEKPLATNLEDALEFTQFADMYKIKIMIAENFRYNEENNIIRDLIKQRKIGDVVYFISNYITDFPKDMLGNTFAAKEWRQHPDFPGGRLLDGAIHNLAGIRHIFGAIDNLHAFGQPQEEDYMPYRSAHINMEFKSGVIGQFSYFPSGQEAQRPLLGTRIFGTEGMIYLEERKSGIVNVFYNNGSSEQIPFKPKRGFYNELLNFYKDFTLQESISVAPEVEFGDLKTVLAILKSIEEKKVVKVDEVAKVQKPSITLS</sequence>
<dbReference type="SUPFAM" id="SSF55347">
    <property type="entry name" value="Glyceraldehyde-3-phosphate dehydrogenase-like, C-terminal domain"/>
    <property type="match status" value="1"/>
</dbReference>
<evidence type="ECO:0000259" key="2">
    <source>
        <dbReference type="Pfam" id="PF22725"/>
    </source>
</evidence>
<feature type="domain" description="Gfo/Idh/MocA-like oxidoreductase N-terminal" evidence="1">
    <location>
        <begin position="4"/>
        <end position="122"/>
    </location>
</feature>
<dbReference type="GO" id="GO:0000166">
    <property type="term" value="F:nucleotide binding"/>
    <property type="evidence" value="ECO:0007669"/>
    <property type="project" value="InterPro"/>
</dbReference>
<dbReference type="PANTHER" id="PTHR43377:SF1">
    <property type="entry name" value="BILIVERDIN REDUCTASE A"/>
    <property type="match status" value="1"/>
</dbReference>
<dbReference type="EMBL" id="LWDV01000009">
    <property type="protein sequence ID" value="OCL26351.1"/>
    <property type="molecule type" value="Genomic_DNA"/>
</dbReference>
<dbReference type="PANTHER" id="PTHR43377">
    <property type="entry name" value="BILIVERDIN REDUCTASE A"/>
    <property type="match status" value="1"/>
</dbReference>
<dbReference type="InterPro" id="IPR036291">
    <property type="entry name" value="NAD(P)-bd_dom_sf"/>
</dbReference>
<reference evidence="3 4" key="2">
    <citation type="submission" date="2016-08" db="EMBL/GenBank/DDBJ databases">
        <title>Orenia metallireducens sp. nov. strain Z6, a Novel Metal-reducing Firmicute from the Deep Subsurface.</title>
        <authorList>
            <person name="Maxim B.I."/>
            <person name="Kenneth K."/>
            <person name="Flynn T.M."/>
            <person name="Oloughlin E.J."/>
            <person name="Locke R.A."/>
            <person name="Weber J.R."/>
            <person name="Egan S.M."/>
            <person name="Mackie R.I."/>
            <person name="Cann I.K."/>
        </authorList>
    </citation>
    <scope>NUCLEOTIDE SEQUENCE [LARGE SCALE GENOMIC DNA]</scope>
    <source>
        <strain evidence="3 4">Z6</strain>
    </source>
</reference>
<evidence type="ECO:0000313" key="3">
    <source>
        <dbReference type="EMBL" id="OCL26351.1"/>
    </source>
</evidence>
<dbReference type="RefSeq" id="WP_068718091.1">
    <property type="nucleotide sequence ID" value="NZ_LWDV01000009.1"/>
</dbReference>
<name>A0A1C0A807_9FIRM</name>
<evidence type="ECO:0000259" key="1">
    <source>
        <dbReference type="Pfam" id="PF01408"/>
    </source>
</evidence>
<gene>
    <name evidence="3" type="ORF">U472_10105</name>
</gene>
<dbReference type="InterPro" id="IPR051450">
    <property type="entry name" value="Gfo/Idh/MocA_Oxidoreductases"/>
</dbReference>
<comment type="caution">
    <text evidence="3">The sequence shown here is derived from an EMBL/GenBank/DDBJ whole genome shotgun (WGS) entry which is preliminary data.</text>
</comment>